<dbReference type="eggNOG" id="COG2165">
    <property type="taxonomic scope" value="Bacteria"/>
</dbReference>
<evidence type="ECO:0000256" key="1">
    <source>
        <dbReference type="ARBA" id="ARBA00004442"/>
    </source>
</evidence>
<dbReference type="AlphaFoldDB" id="E8UB11"/>
<comment type="subcellular location">
    <subcellularLocation>
        <location evidence="1">Cell outer membrane</location>
    </subcellularLocation>
</comment>
<dbReference type="HOGENOM" id="CLU_1746634_0_0_0"/>
<protein>
    <recommendedName>
        <fullName evidence="6">Pilin, type IV</fullName>
    </recommendedName>
</protein>
<dbReference type="Pfam" id="PF07963">
    <property type="entry name" value="N_methyl"/>
    <property type="match status" value="1"/>
</dbReference>
<name>E8UB11_DEIML</name>
<dbReference type="GO" id="GO:0009279">
    <property type="term" value="C:cell outer membrane"/>
    <property type="evidence" value="ECO:0007669"/>
    <property type="project" value="UniProtKB-SubCell"/>
</dbReference>
<gene>
    <name evidence="4" type="ordered locus">Deima_2617</name>
</gene>
<dbReference type="KEGG" id="dmr:Deima_2617"/>
<proteinExistence type="predicted"/>
<evidence type="ECO:0000313" key="4">
    <source>
        <dbReference type="EMBL" id="ADV68250.1"/>
    </source>
</evidence>
<keyword evidence="3" id="KW-0472">Membrane</keyword>
<dbReference type="RefSeq" id="WP_013557754.1">
    <property type="nucleotide sequence ID" value="NC_014958.1"/>
</dbReference>
<dbReference type="STRING" id="709986.Deima_2617"/>
<dbReference type="NCBIfam" id="TIGR02532">
    <property type="entry name" value="IV_pilin_GFxxxE"/>
    <property type="match status" value="1"/>
</dbReference>
<dbReference type="Gene3D" id="3.30.700.10">
    <property type="entry name" value="Glycoprotein, Type 4 Pilin"/>
    <property type="match status" value="1"/>
</dbReference>
<reference evidence="4 5" key="1">
    <citation type="journal article" date="2011" name="Stand. Genomic Sci.">
        <title>Complete genome sequence of Deinococcus maricopensis type strain (LB-34).</title>
        <authorList>
            <person name="Pukall R."/>
            <person name="Zeytun A."/>
            <person name="Lucas S."/>
            <person name="Lapidus A."/>
            <person name="Hammon N."/>
            <person name="Deshpande S."/>
            <person name="Nolan M."/>
            <person name="Cheng J.F."/>
            <person name="Pitluck S."/>
            <person name="Liolios K."/>
            <person name="Pagani I."/>
            <person name="Mikhailova N."/>
            <person name="Ivanova N."/>
            <person name="Mavromatis K."/>
            <person name="Pati A."/>
            <person name="Tapia R."/>
            <person name="Han C."/>
            <person name="Goodwin L."/>
            <person name="Chen A."/>
            <person name="Palaniappan K."/>
            <person name="Land M."/>
            <person name="Hauser L."/>
            <person name="Chang Y.J."/>
            <person name="Jeffries C.D."/>
            <person name="Brambilla E.M."/>
            <person name="Rohde M."/>
            <person name="Goker M."/>
            <person name="Detter J.C."/>
            <person name="Woyke T."/>
            <person name="Bristow J."/>
            <person name="Eisen J.A."/>
            <person name="Markowitz V."/>
            <person name="Hugenholtz P."/>
            <person name="Kyrpides N.C."/>
            <person name="Klenk H.P."/>
        </authorList>
    </citation>
    <scope>NUCLEOTIDE SEQUENCE [LARGE SCALE GENOMIC DNA]</scope>
    <source>
        <strain evidence="5">DSM 21211 / LMG 22137 / NRRL B-23946 / LB-34</strain>
    </source>
</reference>
<keyword evidence="3" id="KW-1133">Transmembrane helix</keyword>
<evidence type="ECO:0008006" key="6">
    <source>
        <dbReference type="Google" id="ProtNLM"/>
    </source>
</evidence>
<sequence precursor="true">MVNKRDDGFTLTEALIAMALFAILITAVVAPLTSLFRVQRDSNSTLSATTSAQSTLEAIRDNWTPQTYGQNLDTDPAVTAYTAASTGVTIPSGLTYTCRNLDNNGADTAPCSGNETPQPAARRIRLQKTNAQNVVDVDVFLDIISPSTR</sequence>
<dbReference type="InterPro" id="IPR012902">
    <property type="entry name" value="N_methyl_site"/>
</dbReference>
<keyword evidence="5" id="KW-1185">Reference proteome</keyword>
<evidence type="ECO:0000256" key="2">
    <source>
        <dbReference type="ARBA" id="ARBA00023237"/>
    </source>
</evidence>
<keyword evidence="3" id="KW-0812">Transmembrane</keyword>
<reference evidence="5" key="2">
    <citation type="submission" date="2011-01" db="EMBL/GenBank/DDBJ databases">
        <title>The complete genome of Deinococcus maricopensis DSM 21211.</title>
        <authorList>
            <consortium name="US DOE Joint Genome Institute (JGI-PGF)"/>
            <person name="Lucas S."/>
            <person name="Copeland A."/>
            <person name="Lapidus A."/>
            <person name="Goodwin L."/>
            <person name="Pitluck S."/>
            <person name="Kyrpides N."/>
            <person name="Mavromatis K."/>
            <person name="Pagani I."/>
            <person name="Ivanova N."/>
            <person name="Ovchinnikova G."/>
            <person name="Zeytun A."/>
            <person name="Detter J.C."/>
            <person name="Han C."/>
            <person name="Land M."/>
            <person name="Hauser L."/>
            <person name="Markowitz V."/>
            <person name="Cheng J.-F."/>
            <person name="Hugenholtz P."/>
            <person name="Woyke T."/>
            <person name="Wu D."/>
            <person name="Pukall R."/>
            <person name="Gehrich-Schroeter G."/>
            <person name="Brambilla E."/>
            <person name="Klenk H.-P."/>
            <person name="Eisen J.A."/>
        </authorList>
    </citation>
    <scope>NUCLEOTIDE SEQUENCE [LARGE SCALE GENOMIC DNA]</scope>
    <source>
        <strain evidence="5">DSM 21211 / LMG 22137 / NRRL B-23946 / LB-34</strain>
    </source>
</reference>
<accession>E8UB11</accession>
<feature type="transmembrane region" description="Helical" evidence="3">
    <location>
        <begin position="14"/>
        <end position="36"/>
    </location>
</feature>
<keyword evidence="2" id="KW-0998">Cell outer membrane</keyword>
<evidence type="ECO:0000313" key="5">
    <source>
        <dbReference type="Proteomes" id="UP000008635"/>
    </source>
</evidence>
<organism evidence="4 5">
    <name type="scientific">Deinococcus maricopensis (strain DSM 21211 / LMG 22137 / NRRL B-23946 / LB-34)</name>
    <dbReference type="NCBI Taxonomy" id="709986"/>
    <lineage>
        <taxon>Bacteria</taxon>
        <taxon>Thermotogati</taxon>
        <taxon>Deinococcota</taxon>
        <taxon>Deinococci</taxon>
        <taxon>Deinococcales</taxon>
        <taxon>Deinococcaceae</taxon>
        <taxon>Deinococcus</taxon>
    </lineage>
</organism>
<dbReference type="EMBL" id="CP002454">
    <property type="protein sequence ID" value="ADV68250.1"/>
    <property type="molecule type" value="Genomic_DNA"/>
</dbReference>
<dbReference type="Proteomes" id="UP000008635">
    <property type="component" value="Chromosome"/>
</dbReference>
<evidence type="ECO:0000256" key="3">
    <source>
        <dbReference type="SAM" id="Phobius"/>
    </source>
</evidence>